<keyword evidence="1" id="KW-0472">Membrane</keyword>
<feature type="transmembrane region" description="Helical" evidence="1">
    <location>
        <begin position="75"/>
        <end position="99"/>
    </location>
</feature>
<evidence type="ECO:0000313" key="3">
    <source>
        <dbReference type="Proteomes" id="UP001632038"/>
    </source>
</evidence>
<keyword evidence="3" id="KW-1185">Reference proteome</keyword>
<comment type="caution">
    <text evidence="2">The sequence shown here is derived from an EMBL/GenBank/DDBJ whole genome shotgun (WGS) entry which is preliminary data.</text>
</comment>
<gene>
    <name evidence="2" type="ORF">CASFOL_006957</name>
</gene>
<protein>
    <submittedName>
        <fullName evidence="2">Uncharacterized protein</fullName>
    </submittedName>
</protein>
<evidence type="ECO:0000256" key="1">
    <source>
        <dbReference type="SAM" id="Phobius"/>
    </source>
</evidence>
<keyword evidence="1" id="KW-1133">Transmembrane helix</keyword>
<proteinExistence type="predicted"/>
<dbReference type="EMBL" id="JAVIJP010000007">
    <property type="protein sequence ID" value="KAL3650554.1"/>
    <property type="molecule type" value="Genomic_DNA"/>
</dbReference>
<dbReference type="Proteomes" id="UP001632038">
    <property type="component" value="Unassembled WGS sequence"/>
</dbReference>
<dbReference type="AlphaFoldDB" id="A0ABD3EC00"/>
<sequence length="232" mass="25421">MRHQLSSFKSSENIISSSSDSTIEGFLNGRFSNCSAIPNFSLALAFLWGPPDLIGAIIVGFLNGRFSNCSAIPNFSLALAFLWGPPDLIGAIIVVAVIGNEMVDDGERRLVKRRAGEDRKGGITPNPTTELGFRVESRRVWGESEAAPRLMEDLLTTTCLRGVAESGLSSFLLYLINFGVLQIGRGENRGDDRLSDLDDDSYGDGCGCGRQVWCRASGFRRASWWMRVFILC</sequence>
<accession>A0ABD3EC00</accession>
<name>A0ABD3EC00_9LAMI</name>
<feature type="transmembrane region" description="Helical" evidence="1">
    <location>
        <begin position="40"/>
        <end position="63"/>
    </location>
</feature>
<reference evidence="3" key="1">
    <citation type="journal article" date="2024" name="IScience">
        <title>Strigolactones Initiate the Formation of Haustorium-like Structures in Castilleja.</title>
        <authorList>
            <person name="Buerger M."/>
            <person name="Peterson D."/>
            <person name="Chory J."/>
        </authorList>
    </citation>
    <scope>NUCLEOTIDE SEQUENCE [LARGE SCALE GENOMIC DNA]</scope>
</reference>
<keyword evidence="1" id="KW-0812">Transmembrane</keyword>
<organism evidence="2 3">
    <name type="scientific">Castilleja foliolosa</name>
    <dbReference type="NCBI Taxonomy" id="1961234"/>
    <lineage>
        <taxon>Eukaryota</taxon>
        <taxon>Viridiplantae</taxon>
        <taxon>Streptophyta</taxon>
        <taxon>Embryophyta</taxon>
        <taxon>Tracheophyta</taxon>
        <taxon>Spermatophyta</taxon>
        <taxon>Magnoliopsida</taxon>
        <taxon>eudicotyledons</taxon>
        <taxon>Gunneridae</taxon>
        <taxon>Pentapetalae</taxon>
        <taxon>asterids</taxon>
        <taxon>lamiids</taxon>
        <taxon>Lamiales</taxon>
        <taxon>Orobanchaceae</taxon>
        <taxon>Pedicularideae</taxon>
        <taxon>Castillejinae</taxon>
        <taxon>Castilleja</taxon>
    </lineage>
</organism>
<evidence type="ECO:0000313" key="2">
    <source>
        <dbReference type="EMBL" id="KAL3650554.1"/>
    </source>
</evidence>